<accession>A0A926DNA9</accession>
<proteinExistence type="predicted"/>
<dbReference type="Proteomes" id="UP000611762">
    <property type="component" value="Unassembled WGS sequence"/>
</dbReference>
<dbReference type="EMBL" id="JACRSU010000001">
    <property type="protein sequence ID" value="MBC8540285.1"/>
    <property type="molecule type" value="Genomic_DNA"/>
</dbReference>
<dbReference type="InterPro" id="IPR035920">
    <property type="entry name" value="YhbY-like_sf"/>
</dbReference>
<evidence type="ECO:0000313" key="5">
    <source>
        <dbReference type="Proteomes" id="UP000611762"/>
    </source>
</evidence>
<dbReference type="GO" id="GO:0003723">
    <property type="term" value="F:RNA binding"/>
    <property type="evidence" value="ECO:0007669"/>
    <property type="project" value="UniProtKB-UniRule"/>
</dbReference>
<feature type="domain" description="CRM" evidence="3">
    <location>
        <begin position="1"/>
        <end position="96"/>
    </location>
</feature>
<keyword evidence="5" id="KW-1185">Reference proteome</keyword>
<dbReference type="SUPFAM" id="SSF75471">
    <property type="entry name" value="YhbY-like"/>
    <property type="match status" value="1"/>
</dbReference>
<name>A0A926DNA9_9FIRM</name>
<gene>
    <name evidence="4" type="ORF">H8698_04775</name>
</gene>
<protein>
    <submittedName>
        <fullName evidence="4">YhbY family RNA-binding protein</fullName>
    </submittedName>
</protein>
<reference evidence="4" key="1">
    <citation type="submission" date="2020-08" db="EMBL/GenBank/DDBJ databases">
        <title>Genome public.</title>
        <authorList>
            <person name="Liu C."/>
            <person name="Sun Q."/>
        </authorList>
    </citation>
    <scope>NUCLEOTIDE SEQUENCE</scope>
    <source>
        <strain evidence="4">H8</strain>
    </source>
</reference>
<dbReference type="Pfam" id="PF01985">
    <property type="entry name" value="CRS1_YhbY"/>
    <property type="match status" value="1"/>
</dbReference>
<dbReference type="PROSITE" id="PS51295">
    <property type="entry name" value="CRM"/>
    <property type="match status" value="1"/>
</dbReference>
<dbReference type="PANTHER" id="PTHR40065">
    <property type="entry name" value="RNA-BINDING PROTEIN YHBY"/>
    <property type="match status" value="1"/>
</dbReference>
<dbReference type="InterPro" id="IPR001890">
    <property type="entry name" value="RNA-binding_CRM"/>
</dbReference>
<dbReference type="PANTHER" id="PTHR40065:SF3">
    <property type="entry name" value="RNA-BINDING PROTEIN YHBY"/>
    <property type="match status" value="1"/>
</dbReference>
<evidence type="ECO:0000256" key="1">
    <source>
        <dbReference type="ARBA" id="ARBA00022884"/>
    </source>
</evidence>
<evidence type="ECO:0000259" key="3">
    <source>
        <dbReference type="PROSITE" id="PS51295"/>
    </source>
</evidence>
<dbReference type="SMART" id="SM01103">
    <property type="entry name" value="CRS1_YhbY"/>
    <property type="match status" value="1"/>
</dbReference>
<evidence type="ECO:0000256" key="2">
    <source>
        <dbReference type="PROSITE-ProRule" id="PRU00626"/>
    </source>
</evidence>
<evidence type="ECO:0000313" key="4">
    <source>
        <dbReference type="EMBL" id="MBC8540285.1"/>
    </source>
</evidence>
<comment type="caution">
    <text evidence="4">The sequence shown here is derived from an EMBL/GenBank/DDBJ whole genome shotgun (WGS) entry which is preliminary data.</text>
</comment>
<sequence length="100" mass="10912">MITSKQRAYLRSLANGVPSICQIGKDGITENLTKQLDQALAAREIVKTNVLENAPCSAREACTELSIILSAEPVQVIGKVFVLYRQAPDEKKRTIALKGN</sequence>
<dbReference type="Gene3D" id="3.30.110.60">
    <property type="entry name" value="YhbY-like"/>
    <property type="match status" value="1"/>
</dbReference>
<dbReference type="RefSeq" id="WP_177680059.1">
    <property type="nucleotide sequence ID" value="NZ_JACRSU010000001.1"/>
</dbReference>
<organism evidence="4 5">
    <name type="scientific">Congzhengia minquanensis</name>
    <dbReference type="NCBI Taxonomy" id="2763657"/>
    <lineage>
        <taxon>Bacteria</taxon>
        <taxon>Bacillati</taxon>
        <taxon>Bacillota</taxon>
        <taxon>Clostridia</taxon>
        <taxon>Eubacteriales</taxon>
        <taxon>Oscillospiraceae</taxon>
        <taxon>Congzhengia</taxon>
    </lineage>
</organism>
<dbReference type="InterPro" id="IPR051925">
    <property type="entry name" value="RNA-binding_domain"/>
</dbReference>
<dbReference type="AlphaFoldDB" id="A0A926DNA9"/>
<keyword evidence="1 2" id="KW-0694">RNA-binding</keyword>